<dbReference type="PANTHER" id="PTHR12296:SF21">
    <property type="entry name" value="DENN DOMAIN-CONTAINING PROTEIN 3"/>
    <property type="match status" value="1"/>
</dbReference>
<dbReference type="AlphaFoldDB" id="A0A0M0J5W4"/>
<dbReference type="GO" id="GO:0031410">
    <property type="term" value="C:cytoplasmic vesicle"/>
    <property type="evidence" value="ECO:0007669"/>
    <property type="project" value="TreeGrafter"/>
</dbReference>
<evidence type="ECO:0000313" key="2">
    <source>
        <dbReference type="EMBL" id="KOO21608.1"/>
    </source>
</evidence>
<dbReference type="EMBL" id="JWZX01003349">
    <property type="protein sequence ID" value="KOO21608.1"/>
    <property type="molecule type" value="Genomic_DNA"/>
</dbReference>
<dbReference type="OrthoDB" id="206724at2759"/>
<proteinExistence type="predicted"/>
<dbReference type="InterPro" id="IPR037516">
    <property type="entry name" value="Tripartite_DENN"/>
</dbReference>
<evidence type="ECO:0000259" key="1">
    <source>
        <dbReference type="PROSITE" id="PS50211"/>
    </source>
</evidence>
<dbReference type="InterPro" id="IPR001194">
    <property type="entry name" value="cDENN_dom"/>
</dbReference>
<dbReference type="Gene3D" id="3.40.50.11500">
    <property type="match status" value="1"/>
</dbReference>
<dbReference type="SMART" id="SM00799">
    <property type="entry name" value="DENN"/>
    <property type="match status" value="1"/>
</dbReference>
<keyword evidence="3" id="KW-1185">Reference proteome</keyword>
<name>A0A0M0J5W4_9EUKA</name>
<dbReference type="InterPro" id="IPR043153">
    <property type="entry name" value="DENN_C"/>
</dbReference>
<protein>
    <submittedName>
        <fullName evidence="2">Calmodulin-binding protein</fullName>
    </submittedName>
</protein>
<accession>A0A0M0J5W4</accession>
<dbReference type="PANTHER" id="PTHR12296">
    <property type="entry name" value="DENN DOMAIN-CONTAINING PROTEIN 4"/>
    <property type="match status" value="1"/>
</dbReference>
<gene>
    <name evidence="2" type="ORF">Ctob_001273</name>
</gene>
<feature type="domain" description="UDENN" evidence="1">
    <location>
        <begin position="1"/>
        <end position="315"/>
    </location>
</feature>
<evidence type="ECO:0000313" key="3">
    <source>
        <dbReference type="Proteomes" id="UP000037460"/>
    </source>
</evidence>
<organism evidence="2 3">
    <name type="scientific">Chrysochromulina tobinii</name>
    <dbReference type="NCBI Taxonomy" id="1460289"/>
    <lineage>
        <taxon>Eukaryota</taxon>
        <taxon>Haptista</taxon>
        <taxon>Haptophyta</taxon>
        <taxon>Prymnesiophyceae</taxon>
        <taxon>Prymnesiales</taxon>
        <taxon>Chrysochromulinaceae</taxon>
        <taxon>Chrysochromulina</taxon>
    </lineage>
</organism>
<reference evidence="3" key="1">
    <citation type="journal article" date="2015" name="PLoS Genet.">
        <title>Genome Sequence and Transcriptome Analyses of Chrysochromulina tobin: Metabolic Tools for Enhanced Algal Fitness in the Prominent Order Prymnesiales (Haptophyceae).</title>
        <authorList>
            <person name="Hovde B.T."/>
            <person name="Deodato C.R."/>
            <person name="Hunsperger H.M."/>
            <person name="Ryken S.A."/>
            <person name="Yost W."/>
            <person name="Jha R.K."/>
            <person name="Patterson J."/>
            <person name="Monnat R.J. Jr."/>
            <person name="Barlow S.B."/>
            <person name="Starkenburg S.R."/>
            <person name="Cattolico R.A."/>
        </authorList>
    </citation>
    <scope>NUCLEOTIDE SEQUENCE</scope>
    <source>
        <strain evidence="3">CCMP291</strain>
    </source>
</reference>
<comment type="caution">
    <text evidence="2">The sequence shown here is derived from an EMBL/GenBank/DDBJ whole genome shotgun (WGS) entry which is preliminary data.</text>
</comment>
<dbReference type="InterPro" id="IPR051696">
    <property type="entry name" value="DENN_Domain_GEFs"/>
</dbReference>
<dbReference type="InterPro" id="IPR005112">
    <property type="entry name" value="dDENN_dom"/>
</dbReference>
<dbReference type="Pfam" id="PF02141">
    <property type="entry name" value="DENN"/>
    <property type="match status" value="1"/>
</dbReference>
<dbReference type="SMART" id="SM00801">
    <property type="entry name" value="dDENN"/>
    <property type="match status" value="1"/>
</dbReference>
<dbReference type="Proteomes" id="UP000037460">
    <property type="component" value="Unassembled WGS sequence"/>
</dbReference>
<dbReference type="GO" id="GO:0032483">
    <property type="term" value="P:regulation of Rab protein signal transduction"/>
    <property type="evidence" value="ECO:0007669"/>
    <property type="project" value="TreeGrafter"/>
</dbReference>
<sequence length="661" mass="72964">MRLSSRGPLPAEALEALLHTQIPPFGCRVEVPLGNVSVSVVTPAANQLPHTRAGRDFLQLFQALDANNVIMLWALLLTEQKVVLQCTQPHVLTMAAETLSALLFPFSWQHVYIPILPMRLIDILQAPVPFLVGIDKEILDLAESQRMIPDDVVQVDLDTNAIMCAASLAARLNLPQRQFHKLYKAIAPFCRPPSADVAGSDAARAFPMAPPPDMVLEESASRLTLAEMSEEAANKAITVIKGAFLRFMASIMAGYQELMIVPPSEIKLPAAIDFFDVKRWMARFNGPCSDWLSIFAASQSFTQFLEARLAPRDVPELDVVFFNETIDAKLARSAKHKLFAKYSTPLLTTGQMAVAGYMGQLVPTAARTVYNASLIAARPVQSQQQVGLLLVMGSGLQENEPEQVAAFAAALKQEFARNLLWSRVDVNAALLPHVVAWRSMGAEHHQRFKRFGVENLPVRQTMLDMMTYSDDAYREELRDSLRQSLRRLAHDGGSSMPLCVVGHGFGAVLAIDFFEELQREAADAASHAKELSPLERGETLAALCTMGCPRPLLVSAAPDHESLTTEATPEGRNLLQVPAATVLKRWPHLRGGWTNLHCRDDCLSYALQSTHPTVTSEVECRRRGKRDGAIHHEYLKLLEVQTAIAQSMSVVWQDTNRSSTT</sequence>
<dbReference type="PROSITE" id="PS50211">
    <property type="entry name" value="DENN"/>
    <property type="match status" value="1"/>
</dbReference>